<proteinExistence type="predicted"/>
<dbReference type="GO" id="GO:0005524">
    <property type="term" value="F:ATP binding"/>
    <property type="evidence" value="ECO:0007669"/>
    <property type="project" value="UniProtKB-KW"/>
</dbReference>
<keyword evidence="1" id="KW-0547">Nucleotide-binding</keyword>
<dbReference type="GO" id="GO:0016260">
    <property type="term" value="P:selenocysteine biosynthetic process"/>
    <property type="evidence" value="ECO:0007669"/>
    <property type="project" value="TreeGrafter"/>
</dbReference>
<dbReference type="EMBL" id="OMOF01000670">
    <property type="protein sequence ID" value="SPF53825.1"/>
    <property type="molecule type" value="Genomic_DNA"/>
</dbReference>
<keyword evidence="4" id="KW-0418">Kinase</keyword>
<dbReference type="EC" id="2.7.9.3" evidence="4"/>
<dbReference type="Proteomes" id="UP000238916">
    <property type="component" value="Unassembled WGS sequence"/>
</dbReference>
<protein>
    <submittedName>
        <fullName evidence="4">Selenide, water dikinase 1</fullName>
        <ecNumber evidence="4">2.7.9.3</ecNumber>
    </submittedName>
</protein>
<gene>
    <name evidence="4" type="ORF">SBF1_7010001</name>
</gene>
<dbReference type="InterPro" id="IPR010918">
    <property type="entry name" value="PurM-like_C_dom"/>
</dbReference>
<reference evidence="5" key="1">
    <citation type="submission" date="2018-02" db="EMBL/GenBank/DDBJ databases">
        <authorList>
            <person name="Hausmann B."/>
        </authorList>
    </citation>
    <scope>NUCLEOTIDE SEQUENCE [LARGE SCALE GENOMIC DNA]</scope>
    <source>
        <strain evidence="5">Peat soil MAG SbF1</strain>
    </source>
</reference>
<dbReference type="PANTHER" id="PTHR10256">
    <property type="entry name" value="SELENIDE, WATER DIKINASE"/>
    <property type="match status" value="1"/>
</dbReference>
<accession>A0A2U3LPG5</accession>
<dbReference type="PANTHER" id="PTHR10256:SF0">
    <property type="entry name" value="INACTIVE SELENIDE, WATER DIKINASE-LIKE PROTEIN-RELATED"/>
    <property type="match status" value="1"/>
</dbReference>
<evidence type="ECO:0000259" key="3">
    <source>
        <dbReference type="Pfam" id="PF02769"/>
    </source>
</evidence>
<evidence type="ECO:0000256" key="1">
    <source>
        <dbReference type="ARBA" id="ARBA00022741"/>
    </source>
</evidence>
<dbReference type="SUPFAM" id="SSF56042">
    <property type="entry name" value="PurM C-terminal domain-like"/>
    <property type="match status" value="1"/>
</dbReference>
<dbReference type="GO" id="GO:0005737">
    <property type="term" value="C:cytoplasm"/>
    <property type="evidence" value="ECO:0007669"/>
    <property type="project" value="TreeGrafter"/>
</dbReference>
<dbReference type="InterPro" id="IPR036676">
    <property type="entry name" value="PurM-like_C_sf"/>
</dbReference>
<keyword evidence="4" id="KW-0808">Transferase</keyword>
<feature type="domain" description="PurM-like C-terminal" evidence="3">
    <location>
        <begin position="16"/>
        <end position="154"/>
    </location>
</feature>
<name>A0A2U3LPG5_9FIRM</name>
<dbReference type="InterPro" id="IPR004536">
    <property type="entry name" value="SPS/SelD"/>
</dbReference>
<evidence type="ECO:0000313" key="4">
    <source>
        <dbReference type="EMBL" id="SPF53825.1"/>
    </source>
</evidence>
<dbReference type="Pfam" id="PF02769">
    <property type="entry name" value="AIRS_C"/>
    <property type="match status" value="1"/>
</dbReference>
<dbReference type="GO" id="GO:0004756">
    <property type="term" value="F:selenide, water dikinase activity"/>
    <property type="evidence" value="ECO:0007669"/>
    <property type="project" value="UniProtKB-EC"/>
</dbReference>
<sequence>MFPEGVAASIESMATLNRRAAEVATQYTIHSCTDITGFGLLGHAYEMAAGSGVAMKIKASTIPLLPEAAEAATIGLVPAGAYARREYLTTVCIDSSVPVAIQDLCFDPQTSGGLLLSVPYGEAEALLRALQQGGTPQARMIGEVIEGERGEIYVY</sequence>
<dbReference type="Gene3D" id="3.90.650.10">
    <property type="entry name" value="PurM-like C-terminal domain"/>
    <property type="match status" value="1"/>
</dbReference>
<keyword evidence="2" id="KW-0067">ATP-binding</keyword>
<organism evidence="4 5">
    <name type="scientific">Candidatus Desulfosporosinus infrequens</name>
    <dbReference type="NCBI Taxonomy" id="2043169"/>
    <lineage>
        <taxon>Bacteria</taxon>
        <taxon>Bacillati</taxon>
        <taxon>Bacillota</taxon>
        <taxon>Clostridia</taxon>
        <taxon>Eubacteriales</taxon>
        <taxon>Desulfitobacteriaceae</taxon>
        <taxon>Desulfosporosinus</taxon>
    </lineage>
</organism>
<dbReference type="AlphaFoldDB" id="A0A2U3LPG5"/>
<evidence type="ECO:0000256" key="2">
    <source>
        <dbReference type="ARBA" id="ARBA00022840"/>
    </source>
</evidence>
<evidence type="ECO:0000313" key="5">
    <source>
        <dbReference type="Proteomes" id="UP000238916"/>
    </source>
</evidence>